<evidence type="ECO:0000313" key="2">
    <source>
        <dbReference type="EMBL" id="KAK7608418.1"/>
    </source>
</evidence>
<comment type="caution">
    <text evidence="2">The sequence shown here is derived from an EMBL/GenBank/DDBJ whole genome shotgun (WGS) entry which is preliminary data.</text>
</comment>
<feature type="compositionally biased region" description="Polar residues" evidence="1">
    <location>
        <begin position="303"/>
        <end position="314"/>
    </location>
</feature>
<feature type="region of interest" description="Disordered" evidence="1">
    <location>
        <begin position="399"/>
        <end position="468"/>
    </location>
</feature>
<feature type="compositionally biased region" description="Basic and acidic residues" evidence="1">
    <location>
        <begin position="566"/>
        <end position="579"/>
    </location>
</feature>
<feature type="region of interest" description="Disordered" evidence="1">
    <location>
        <begin position="230"/>
        <end position="317"/>
    </location>
</feature>
<feature type="non-terminal residue" evidence="2">
    <location>
        <position position="1"/>
    </location>
</feature>
<feature type="compositionally biased region" description="Basic and acidic residues" evidence="1">
    <location>
        <begin position="1"/>
        <end position="10"/>
    </location>
</feature>
<sequence>RRRYHHDSTTHSHTPLSRCPSQPSATLIPINFFSLLNLYTMPFNTSSTSAGRVNIMAKSPKITVPAAPADAATAPADFLLQRAVNELTPFAVSILSRYMSPTGLDTTEYPILITILVTLTKSSPTEDQLIQARASYFAPGSQMLIAHSKRSIWEELPVLPWYKYAVAKTRQLAPTDCIQQQDWDSIQMERTVNADARALVAKVKRYLAAEPEMLAGICRSEGLEMFKLKQGEEQDAQVDSDEGTASAPSVGQPRGVSAGQRVLPPLQPELALFAGSKRRASEEAEVAEEREAKRARMGEGVSQRGSQRQLQAVDSHSGAHDILPAADLRAAGDAEVESAHGVDEHVDPHVPHFEDAPLPEPTTAVEEESQSLHPNDQSQSVHDWVRAQAQLSAGIEQVQEDNEHAVDPNSFSPVPPPSSSGFRDVEGLSGDNLDDWRTNSPTPSSKSPNPAVEVNTLDSGSDNSEHIDEQGMVSGTMANPLVIEDHDDGHDNGHDDADVLLPDEPHQFTETMPGDSVLFPSEASDDDVIQSSPSTAKTDELNETARLFGFDGTTDEPAKGRLFSCEPRDLTHGDQDRLKNAPISPYYSRARSMIHAGEVNVKACMCSKCRHRFSEE</sequence>
<proteinExistence type="predicted"/>
<dbReference type="Proteomes" id="UP001367316">
    <property type="component" value="Unassembled WGS sequence"/>
</dbReference>
<name>A0ABR1MZM5_9PEZI</name>
<feature type="compositionally biased region" description="Polar residues" evidence="1">
    <location>
        <begin position="11"/>
        <end position="20"/>
    </location>
</feature>
<evidence type="ECO:0000256" key="1">
    <source>
        <dbReference type="SAM" id="MobiDB-lite"/>
    </source>
</evidence>
<accession>A0ABR1MZM5</accession>
<feature type="region of interest" description="Disordered" evidence="1">
    <location>
        <begin position="482"/>
        <end position="515"/>
    </location>
</feature>
<organism evidence="2 3">
    <name type="scientific">Phyllosticta paracitricarpa</name>
    <dbReference type="NCBI Taxonomy" id="2016321"/>
    <lineage>
        <taxon>Eukaryota</taxon>
        <taxon>Fungi</taxon>
        <taxon>Dikarya</taxon>
        <taxon>Ascomycota</taxon>
        <taxon>Pezizomycotina</taxon>
        <taxon>Dothideomycetes</taxon>
        <taxon>Dothideomycetes incertae sedis</taxon>
        <taxon>Botryosphaeriales</taxon>
        <taxon>Phyllostictaceae</taxon>
        <taxon>Phyllosticta</taxon>
    </lineage>
</organism>
<feature type="compositionally biased region" description="Basic and acidic residues" evidence="1">
    <location>
        <begin position="279"/>
        <end position="297"/>
    </location>
</feature>
<gene>
    <name evidence="2" type="ORF">JOL62DRAFT_625670</name>
</gene>
<reference evidence="2 3" key="1">
    <citation type="submission" date="2024-04" db="EMBL/GenBank/DDBJ databases">
        <title>Phyllosticta paracitricarpa is synonymous to the EU quarantine fungus P. citricarpa based on phylogenomic analyses.</title>
        <authorList>
            <consortium name="Lawrence Berkeley National Laboratory"/>
            <person name="Van ingen-buijs V.A."/>
            <person name="Van westerhoven A.C."/>
            <person name="Haridas S."/>
            <person name="Skiadas P."/>
            <person name="Martin F."/>
            <person name="Groenewald J.Z."/>
            <person name="Crous P.W."/>
            <person name="Seidl M.F."/>
        </authorList>
    </citation>
    <scope>NUCLEOTIDE SEQUENCE [LARGE SCALE GENOMIC DNA]</scope>
    <source>
        <strain evidence="2 3">CBS 141358</strain>
    </source>
</reference>
<evidence type="ECO:0000313" key="3">
    <source>
        <dbReference type="Proteomes" id="UP001367316"/>
    </source>
</evidence>
<feature type="region of interest" description="Disordered" evidence="1">
    <location>
        <begin position="1"/>
        <end position="20"/>
    </location>
</feature>
<feature type="region of interest" description="Disordered" evidence="1">
    <location>
        <begin position="558"/>
        <end position="579"/>
    </location>
</feature>
<feature type="region of interest" description="Disordered" evidence="1">
    <location>
        <begin position="345"/>
        <end position="381"/>
    </location>
</feature>
<feature type="compositionally biased region" description="Polar residues" evidence="1">
    <location>
        <begin position="371"/>
        <end position="381"/>
    </location>
</feature>
<dbReference type="EMBL" id="JBBPBF010000029">
    <property type="protein sequence ID" value="KAK7608418.1"/>
    <property type="molecule type" value="Genomic_DNA"/>
</dbReference>
<feature type="compositionally biased region" description="Basic and acidic residues" evidence="1">
    <location>
        <begin position="483"/>
        <end position="507"/>
    </location>
</feature>
<feature type="compositionally biased region" description="Low complexity" evidence="1">
    <location>
        <begin position="438"/>
        <end position="450"/>
    </location>
</feature>
<keyword evidence="3" id="KW-1185">Reference proteome</keyword>
<feature type="compositionally biased region" description="Acidic residues" evidence="1">
    <location>
        <begin position="233"/>
        <end position="242"/>
    </location>
</feature>
<feature type="compositionally biased region" description="Basic and acidic residues" evidence="1">
    <location>
        <begin position="345"/>
        <end position="355"/>
    </location>
</feature>
<protein>
    <submittedName>
        <fullName evidence="2">Uncharacterized protein</fullName>
    </submittedName>
</protein>